<sequence length="49" mass="5280">MIGELDDIPRSAIGAFDYHDLICLDGETSDSRVVCFKDQSTECVATGQG</sequence>
<dbReference type="AlphaFoldDB" id="A0A839U9G3"/>
<name>A0A839U9G3_9HYPH</name>
<gene>
    <name evidence="1" type="ORF">FHS21_003009</name>
</gene>
<proteinExistence type="predicted"/>
<reference evidence="1 2" key="1">
    <citation type="submission" date="2020-08" db="EMBL/GenBank/DDBJ databases">
        <title>Genomic Encyclopedia of Type Strains, Phase III (KMG-III): the genomes of soil and plant-associated and newly described type strains.</title>
        <authorList>
            <person name="Whitman W."/>
        </authorList>
    </citation>
    <scope>NUCLEOTIDE SEQUENCE [LARGE SCALE GENOMIC DNA]</scope>
    <source>
        <strain evidence="1 2">CECT 7015</strain>
    </source>
</reference>
<organism evidence="1 2">
    <name type="scientific">Phyllobacterium trifolii</name>
    <dbReference type="NCBI Taxonomy" id="300193"/>
    <lineage>
        <taxon>Bacteria</taxon>
        <taxon>Pseudomonadati</taxon>
        <taxon>Pseudomonadota</taxon>
        <taxon>Alphaproteobacteria</taxon>
        <taxon>Hyphomicrobiales</taxon>
        <taxon>Phyllobacteriaceae</taxon>
        <taxon>Phyllobacterium</taxon>
    </lineage>
</organism>
<dbReference type="Proteomes" id="UP000554520">
    <property type="component" value="Unassembled WGS sequence"/>
</dbReference>
<keyword evidence="2" id="KW-1185">Reference proteome</keyword>
<protein>
    <submittedName>
        <fullName evidence="1">Uncharacterized protein</fullName>
    </submittedName>
</protein>
<comment type="caution">
    <text evidence="1">The sequence shown here is derived from an EMBL/GenBank/DDBJ whole genome shotgun (WGS) entry which is preliminary data.</text>
</comment>
<dbReference type="EMBL" id="JACHXN010000008">
    <property type="protein sequence ID" value="MBB3146594.1"/>
    <property type="molecule type" value="Genomic_DNA"/>
</dbReference>
<evidence type="ECO:0000313" key="2">
    <source>
        <dbReference type="Proteomes" id="UP000554520"/>
    </source>
</evidence>
<accession>A0A839U9G3</accession>
<evidence type="ECO:0000313" key="1">
    <source>
        <dbReference type="EMBL" id="MBB3146594.1"/>
    </source>
</evidence>